<dbReference type="Gene3D" id="3.10.310.10">
    <property type="entry name" value="Diaminopimelate Epimerase, Chain A, domain 1"/>
    <property type="match status" value="2"/>
</dbReference>
<comment type="function">
    <text evidence="8">Catalyzes the stereoinversion of LL-2,6-diaminopimelate (L,L-DAP) to meso-diaminopimelate (meso-DAP), a precursor of L-lysine and an essential component of the bacterial peptidoglycan.</text>
</comment>
<comment type="subcellular location">
    <subcellularLocation>
        <location evidence="8">Cytoplasm</location>
    </subcellularLocation>
</comment>
<dbReference type="InterPro" id="IPR018510">
    <property type="entry name" value="DAP_epimerase_AS"/>
</dbReference>
<dbReference type="InterPro" id="IPR001653">
    <property type="entry name" value="DAP_epimerase_DapF"/>
</dbReference>
<dbReference type="GO" id="GO:0008837">
    <property type="term" value="F:diaminopimelate epimerase activity"/>
    <property type="evidence" value="ECO:0007669"/>
    <property type="project" value="UniProtKB-EC"/>
</dbReference>
<dbReference type="NCBIfam" id="TIGR00652">
    <property type="entry name" value="DapF"/>
    <property type="match status" value="1"/>
</dbReference>
<feature type="binding site" evidence="8">
    <location>
        <begin position="216"/>
        <end position="217"/>
    </location>
    <ligand>
        <name>substrate</name>
    </ligand>
</feature>
<proteinExistence type="inferred from homology"/>
<dbReference type="HAMAP" id="MF_00197">
    <property type="entry name" value="DAP_epimerase"/>
    <property type="match status" value="1"/>
</dbReference>
<feature type="binding site" evidence="8">
    <location>
        <position position="198"/>
    </location>
    <ligand>
        <name>substrate</name>
    </ligand>
</feature>
<evidence type="ECO:0000256" key="6">
    <source>
        <dbReference type="ARBA" id="ARBA00023235"/>
    </source>
</evidence>
<dbReference type="EC" id="5.1.1.7" evidence="3 8"/>
<feature type="binding site" evidence="8">
    <location>
        <position position="66"/>
    </location>
    <ligand>
        <name>substrate</name>
    </ligand>
</feature>
<feature type="site" description="Could be important to modulate the pK values of the two catalytic cysteine residues" evidence="8">
    <location>
        <position position="216"/>
    </location>
</feature>
<dbReference type="Pfam" id="PF01678">
    <property type="entry name" value="DAP_epimerase"/>
    <property type="match status" value="2"/>
</dbReference>
<comment type="similarity">
    <text evidence="2 8">Belongs to the diaminopimelate epimerase family.</text>
</comment>
<evidence type="ECO:0000256" key="3">
    <source>
        <dbReference type="ARBA" id="ARBA00013080"/>
    </source>
</evidence>
<feature type="binding site" evidence="8">
    <location>
        <begin position="76"/>
        <end position="77"/>
    </location>
    <ligand>
        <name>substrate</name>
    </ligand>
</feature>
<protein>
    <recommendedName>
        <fullName evidence="3 8">Diaminopimelate epimerase</fullName>
        <shortName evidence="8">DAP epimerase</shortName>
        <ecNumber evidence="3 8">5.1.1.7</ecNumber>
    </recommendedName>
    <alternativeName>
        <fullName evidence="8">PLP-independent amino acid racemase</fullName>
    </alternativeName>
</protein>
<evidence type="ECO:0000313" key="11">
    <source>
        <dbReference type="Proteomes" id="UP001275315"/>
    </source>
</evidence>
<comment type="subunit">
    <text evidence="8">Homodimer.</text>
</comment>
<organism evidence="10 11">
    <name type="scientific">Paracerasibacillus soli</name>
    <dbReference type="NCBI Taxonomy" id="480284"/>
    <lineage>
        <taxon>Bacteria</taxon>
        <taxon>Bacillati</taxon>
        <taxon>Bacillota</taxon>
        <taxon>Bacilli</taxon>
        <taxon>Bacillales</taxon>
        <taxon>Bacillaceae</taxon>
        <taxon>Paracerasibacillus</taxon>
    </lineage>
</organism>
<gene>
    <name evidence="8 10" type="primary">dapF</name>
    <name evidence="10" type="ORF">RWD45_09735</name>
</gene>
<evidence type="ECO:0000256" key="9">
    <source>
        <dbReference type="PROSITE-ProRule" id="PRU10125"/>
    </source>
</evidence>
<name>A0ABU5CR05_9BACI</name>
<evidence type="ECO:0000256" key="1">
    <source>
        <dbReference type="ARBA" id="ARBA00005196"/>
    </source>
</evidence>
<sequence length="285" mass="31076">MEIPFTKMHGLGNNYIYIDLFSIQLHESWFSPIAKAVANVNTGIGSDGLIIIHPSKNANLGMRIFNRDGSEGQSCGNGLRCTARYAYDHFIVDDANFTIETRAGIVQAHIKENVNGIGDITINMGKPLLLRKDIPMIGKGDDVVIGEDFTLDEEKVKITALFMGNPNAVIFVDDLQNVPLAKWGPLIEGDPRFPNRVNVEFVEIVNEREIKVAVWERGSGATQACGTGACAAVVASVMNGHIGRNQQIDVHLPGGKLQISWSGSNDVWMTGPATYIAKGTFTFDM</sequence>
<dbReference type="PROSITE" id="PS01326">
    <property type="entry name" value="DAP_EPIMERASE"/>
    <property type="match status" value="1"/>
</dbReference>
<evidence type="ECO:0000256" key="8">
    <source>
        <dbReference type="HAMAP-Rule" id="MF_00197"/>
    </source>
</evidence>
<feature type="binding site" evidence="8">
    <location>
        <position position="13"/>
    </location>
    <ligand>
        <name>substrate</name>
    </ligand>
</feature>
<evidence type="ECO:0000256" key="7">
    <source>
        <dbReference type="ARBA" id="ARBA00051712"/>
    </source>
</evidence>
<evidence type="ECO:0000256" key="4">
    <source>
        <dbReference type="ARBA" id="ARBA00022605"/>
    </source>
</evidence>
<dbReference type="Proteomes" id="UP001275315">
    <property type="component" value="Unassembled WGS sequence"/>
</dbReference>
<feature type="active site" evidence="9">
    <location>
        <position position="75"/>
    </location>
</feature>
<comment type="caution">
    <text evidence="10">The sequence shown here is derived from an EMBL/GenBank/DDBJ whole genome shotgun (WGS) entry which is preliminary data.</text>
</comment>
<keyword evidence="11" id="KW-1185">Reference proteome</keyword>
<dbReference type="RefSeq" id="WP_320379489.1">
    <property type="nucleotide sequence ID" value="NZ_JAWDIQ010000001.1"/>
</dbReference>
<dbReference type="PANTHER" id="PTHR31689:SF0">
    <property type="entry name" value="DIAMINOPIMELATE EPIMERASE"/>
    <property type="match status" value="1"/>
</dbReference>
<comment type="catalytic activity">
    <reaction evidence="7 8">
        <text>(2S,6S)-2,6-diaminopimelate = meso-2,6-diaminopimelate</text>
        <dbReference type="Rhea" id="RHEA:15393"/>
        <dbReference type="ChEBI" id="CHEBI:57609"/>
        <dbReference type="ChEBI" id="CHEBI:57791"/>
        <dbReference type="EC" id="5.1.1.7"/>
    </reaction>
</comment>
<dbReference type="EMBL" id="JAWDIQ010000001">
    <property type="protein sequence ID" value="MDY0408781.1"/>
    <property type="molecule type" value="Genomic_DNA"/>
</dbReference>
<evidence type="ECO:0000313" key="10">
    <source>
        <dbReference type="EMBL" id="MDY0408781.1"/>
    </source>
</evidence>
<reference evidence="10 11" key="1">
    <citation type="submission" date="2023-10" db="EMBL/GenBank/DDBJ databases">
        <title>Virgibacillus soli CC-YMP-6 genome.</title>
        <authorList>
            <person name="Miliotis G."/>
            <person name="Sengupta P."/>
            <person name="Hameed A."/>
            <person name="Chuvochina M."/>
            <person name="Mcdonagh F."/>
            <person name="Simpson A.C."/>
            <person name="Singh N.K."/>
            <person name="Rekha P.D."/>
            <person name="Raman K."/>
            <person name="Hugenholtz P."/>
            <person name="Venkateswaran K."/>
        </authorList>
    </citation>
    <scope>NUCLEOTIDE SEQUENCE [LARGE SCALE GENOMIC DNA]</scope>
    <source>
        <strain evidence="10 11">CC-YMP-6</strain>
    </source>
</reference>
<comment type="pathway">
    <text evidence="1 8">Amino-acid biosynthesis; L-lysine biosynthesis via DAP pathway; DL-2,6-diaminopimelate from LL-2,6-diaminopimelate: step 1/1.</text>
</comment>
<comment type="caution">
    <text evidence="8">Lacks conserved residue(s) required for the propagation of feature annotation.</text>
</comment>
<feature type="active site" description="Proton acceptor" evidence="8">
    <location>
        <position position="225"/>
    </location>
</feature>
<evidence type="ECO:0000256" key="5">
    <source>
        <dbReference type="ARBA" id="ARBA00023154"/>
    </source>
</evidence>
<feature type="binding site" evidence="8">
    <location>
        <begin position="226"/>
        <end position="227"/>
    </location>
    <ligand>
        <name>substrate</name>
    </ligand>
</feature>
<keyword evidence="4 8" id="KW-0028">Amino-acid biosynthesis</keyword>
<evidence type="ECO:0000256" key="2">
    <source>
        <dbReference type="ARBA" id="ARBA00010219"/>
    </source>
</evidence>
<feature type="binding site" evidence="8">
    <location>
        <position position="165"/>
    </location>
    <ligand>
        <name>substrate</name>
    </ligand>
</feature>
<accession>A0ABU5CR05</accession>
<feature type="active site" description="Proton donor" evidence="8">
    <location>
        <position position="75"/>
    </location>
</feature>
<keyword evidence="8" id="KW-0963">Cytoplasm</keyword>
<dbReference type="SUPFAM" id="SSF54506">
    <property type="entry name" value="Diaminopimelate epimerase-like"/>
    <property type="match status" value="1"/>
</dbReference>
<keyword evidence="5 8" id="KW-0457">Lysine biosynthesis</keyword>
<keyword evidence="6 8" id="KW-0413">Isomerase</keyword>
<dbReference type="PANTHER" id="PTHR31689">
    <property type="entry name" value="DIAMINOPIMELATE EPIMERASE, CHLOROPLASTIC"/>
    <property type="match status" value="1"/>
</dbReference>